<proteinExistence type="predicted"/>
<accession>A0A679KJ99</accession>
<dbReference type="GO" id="GO:0016651">
    <property type="term" value="F:oxidoreductase activity, acting on NAD(P)H"/>
    <property type="evidence" value="ECO:0007669"/>
    <property type="project" value="TreeGrafter"/>
</dbReference>
<evidence type="ECO:0000259" key="3">
    <source>
        <dbReference type="SMART" id="SM00829"/>
    </source>
</evidence>
<dbReference type="InterPro" id="IPR013149">
    <property type="entry name" value="ADH-like_C"/>
</dbReference>
<keyword evidence="2" id="KW-0560">Oxidoreductase</keyword>
<dbReference type="Pfam" id="PF00107">
    <property type="entry name" value="ADH_zinc_N"/>
    <property type="match status" value="1"/>
</dbReference>
<evidence type="ECO:0000256" key="1">
    <source>
        <dbReference type="ARBA" id="ARBA00022857"/>
    </source>
</evidence>
<gene>
    <name evidence="4" type="primary">ppsC</name>
    <name evidence="4" type="ORF">MBLL_04624</name>
</gene>
<dbReference type="SMART" id="SM00829">
    <property type="entry name" value="PKS_ER"/>
    <property type="match status" value="1"/>
</dbReference>
<organism evidence="4">
    <name type="scientific">Methylobacterium bullatum</name>
    <dbReference type="NCBI Taxonomy" id="570505"/>
    <lineage>
        <taxon>Bacteria</taxon>
        <taxon>Pseudomonadati</taxon>
        <taxon>Pseudomonadota</taxon>
        <taxon>Alphaproteobacteria</taxon>
        <taxon>Hyphomicrobiales</taxon>
        <taxon>Methylobacteriaceae</taxon>
        <taxon>Methylobacterium</taxon>
    </lineage>
</organism>
<keyword evidence="4" id="KW-0808">Transferase</keyword>
<keyword evidence="4" id="KW-0012">Acyltransferase</keyword>
<dbReference type="CDD" id="cd05276">
    <property type="entry name" value="p53_inducible_oxidoreductase"/>
    <property type="match status" value="1"/>
</dbReference>
<dbReference type="PANTHER" id="PTHR48106:SF8">
    <property type="entry name" value="OS02G0805600 PROTEIN"/>
    <property type="match status" value="1"/>
</dbReference>
<evidence type="ECO:0000313" key="4">
    <source>
        <dbReference type="EMBL" id="CAA2145498.1"/>
    </source>
</evidence>
<keyword evidence="1" id="KW-0521">NADP</keyword>
<dbReference type="Gene3D" id="3.90.180.10">
    <property type="entry name" value="Medium-chain alcohol dehydrogenases, catalytic domain"/>
    <property type="match status" value="1"/>
</dbReference>
<dbReference type="SUPFAM" id="SSF51735">
    <property type="entry name" value="NAD(P)-binding Rossmann-fold domains"/>
    <property type="match status" value="1"/>
</dbReference>
<protein>
    <submittedName>
        <fullName evidence="4">Phthiocerol synthesis polyketide synthase type I PpsC</fullName>
        <ecNumber evidence="4">2.3.1.41</ecNumber>
    </submittedName>
</protein>
<dbReference type="GO" id="GO:0004315">
    <property type="term" value="F:3-oxoacyl-[acyl-carrier-protein] synthase activity"/>
    <property type="evidence" value="ECO:0007669"/>
    <property type="project" value="UniProtKB-EC"/>
</dbReference>
<reference evidence="4" key="1">
    <citation type="submission" date="2019-12" db="EMBL/GenBank/DDBJ databases">
        <authorList>
            <person name="Cremers G."/>
        </authorList>
    </citation>
    <scope>NUCLEOTIDE SEQUENCE</scope>
    <source>
        <strain evidence="4">Mbul2</strain>
    </source>
</reference>
<dbReference type="InterPro" id="IPR020843">
    <property type="entry name" value="ER"/>
</dbReference>
<dbReference type="InterPro" id="IPR011032">
    <property type="entry name" value="GroES-like_sf"/>
</dbReference>
<dbReference type="InterPro" id="IPR014189">
    <property type="entry name" value="Quinone_OxRdtase_PIG3"/>
</dbReference>
<dbReference type="SUPFAM" id="SSF50129">
    <property type="entry name" value="GroES-like"/>
    <property type="match status" value="1"/>
</dbReference>
<dbReference type="AlphaFoldDB" id="A0A679KJ99"/>
<evidence type="ECO:0000256" key="2">
    <source>
        <dbReference type="ARBA" id="ARBA00023002"/>
    </source>
</evidence>
<dbReference type="NCBIfam" id="TIGR02824">
    <property type="entry name" value="quinone_pig3"/>
    <property type="match status" value="1"/>
</dbReference>
<dbReference type="EC" id="2.3.1.41" evidence="4"/>
<dbReference type="RefSeq" id="WP_339163992.1">
    <property type="nucleotide sequence ID" value="NZ_LR743511.1"/>
</dbReference>
<feature type="domain" description="Enoyl reductase (ER)" evidence="3">
    <location>
        <begin position="20"/>
        <end position="334"/>
    </location>
</feature>
<sequence>MTSSPDLPETMRQIRFAGAGGPDVLRLETVPLPQPGSGQVLIEVVAAGVNRPDIQQREGKYPPPKGATEIPGLEVAGRIAALGEGAEGFAIGDEVCALTISGGYAEFAVAETGQCLPRPAPLSLIEAAGLPETYFTVYSNVIERGRLKPGESFLVHGGSSGIGSTAIQMAKLHGARVFATAGSTEKCTFCKELGADEAINYRETDFAEEIKRLTEGKGVDVILDMVGAPYLARNLASLAIEGRLVQIAFMRGYKVESFSMTPIMMKRLTFTGATLRARPKAEKAAIAEGLRRDIWPLLADGRMKPIIHATFPLEKASEAHALMESSAHLGKIMLKTGR</sequence>
<dbReference type="PANTHER" id="PTHR48106">
    <property type="entry name" value="QUINONE OXIDOREDUCTASE PIG3-RELATED"/>
    <property type="match status" value="1"/>
</dbReference>
<dbReference type="EMBL" id="LR743511">
    <property type="protein sequence ID" value="CAA2145498.1"/>
    <property type="molecule type" value="Genomic_DNA"/>
</dbReference>
<name>A0A679KJ99_9HYPH</name>
<dbReference type="InterPro" id="IPR013154">
    <property type="entry name" value="ADH-like_N"/>
</dbReference>
<dbReference type="Gene3D" id="3.40.50.720">
    <property type="entry name" value="NAD(P)-binding Rossmann-like Domain"/>
    <property type="match status" value="1"/>
</dbReference>
<dbReference type="InterPro" id="IPR036291">
    <property type="entry name" value="NAD(P)-bd_dom_sf"/>
</dbReference>
<dbReference type="Pfam" id="PF08240">
    <property type="entry name" value="ADH_N"/>
    <property type="match status" value="1"/>
</dbReference>
<dbReference type="GO" id="GO:0070402">
    <property type="term" value="F:NADPH binding"/>
    <property type="evidence" value="ECO:0007669"/>
    <property type="project" value="TreeGrafter"/>
</dbReference>